<organism evidence="1 2">
    <name type="scientific">Streptoalloteichus hindustanus</name>
    <dbReference type="NCBI Taxonomy" id="2017"/>
    <lineage>
        <taxon>Bacteria</taxon>
        <taxon>Bacillati</taxon>
        <taxon>Actinomycetota</taxon>
        <taxon>Actinomycetes</taxon>
        <taxon>Pseudonocardiales</taxon>
        <taxon>Pseudonocardiaceae</taxon>
        <taxon>Streptoalloteichus</taxon>
    </lineage>
</organism>
<proteinExistence type="predicted"/>
<dbReference type="EMBL" id="FQVN01000003">
    <property type="protein sequence ID" value="SHF36042.1"/>
    <property type="molecule type" value="Genomic_DNA"/>
</dbReference>
<dbReference type="STRING" id="2017.SAMN05444320_103344"/>
<keyword evidence="2" id="KW-1185">Reference proteome</keyword>
<evidence type="ECO:0000313" key="2">
    <source>
        <dbReference type="Proteomes" id="UP000184501"/>
    </source>
</evidence>
<accession>A0A1M5B1H7</accession>
<reference evidence="1 2" key="1">
    <citation type="submission" date="2016-11" db="EMBL/GenBank/DDBJ databases">
        <authorList>
            <person name="Jaros S."/>
            <person name="Januszkiewicz K."/>
            <person name="Wedrychowicz H."/>
        </authorList>
    </citation>
    <scope>NUCLEOTIDE SEQUENCE [LARGE SCALE GENOMIC DNA]</scope>
    <source>
        <strain evidence="1 2">DSM 44523</strain>
    </source>
</reference>
<dbReference type="Proteomes" id="UP000184501">
    <property type="component" value="Unassembled WGS sequence"/>
</dbReference>
<gene>
    <name evidence="1" type="ORF">SAMN05444320_103344</name>
</gene>
<dbReference type="RefSeq" id="WP_073481686.1">
    <property type="nucleotide sequence ID" value="NZ_FQVN01000003.1"/>
</dbReference>
<evidence type="ECO:0000313" key="1">
    <source>
        <dbReference type="EMBL" id="SHF36042.1"/>
    </source>
</evidence>
<dbReference type="AlphaFoldDB" id="A0A1M5B1H7"/>
<name>A0A1M5B1H7_STRHI</name>
<sequence length="83" mass="8444">MTPDRIPAAAEDANELAGDQRAYRAVSFVDSVGAGGSGVFPVARLPAATSRGIDATGCFDTERRVPAELARASGRLRSPGGGV</sequence>
<protein>
    <submittedName>
        <fullName evidence="1">Uncharacterized protein</fullName>
    </submittedName>
</protein>